<evidence type="ECO:0000313" key="1">
    <source>
        <dbReference type="EMBL" id="RDY66899.1"/>
    </source>
</evidence>
<dbReference type="AlphaFoldDB" id="A0A3D8VCB6"/>
<reference evidence="1 2" key="1">
    <citation type="submission" date="2018-08" db="EMBL/GenBank/DDBJ databases">
        <title>Lysobacter soli KCTC 22011, whole genome shotgun sequence.</title>
        <authorList>
            <person name="Zhang X."/>
            <person name="Feng G."/>
            <person name="Zhu H."/>
        </authorList>
    </citation>
    <scope>NUCLEOTIDE SEQUENCE [LARGE SCALE GENOMIC DNA]</scope>
    <source>
        <strain evidence="1 2">KCTC 22011</strain>
    </source>
</reference>
<accession>A0A3D8VCB6</accession>
<keyword evidence="2" id="KW-1185">Reference proteome</keyword>
<proteinExistence type="predicted"/>
<sequence length="232" mass="25485">MTEAVYAADGQLRLPASMAIDPLKPVGTPPGLRDERAAQAAKAPFERRNPIEYRPTRFDKYWATDGTLGDVALEKIGNSLHGVSSIGRFVLGEDHPAEAKPPPDVRFNPALHERPSDLGSEATGDAYKAAPIAFEHAPGLKGEASRRIRARIDEVRRRFASCDSRRMQELLAPAEANMTELQHIERAMANGVDPVQAEHLMPRSADRAYDLARRALWYAERQLARCAAVPGG</sequence>
<name>A0A3D8VCB6_9GAMM</name>
<gene>
    <name evidence="1" type="ORF">DX912_11250</name>
</gene>
<organism evidence="1 2">
    <name type="scientific">Lysobacter soli</name>
    <dbReference type="NCBI Taxonomy" id="453783"/>
    <lineage>
        <taxon>Bacteria</taxon>
        <taxon>Pseudomonadati</taxon>
        <taxon>Pseudomonadota</taxon>
        <taxon>Gammaproteobacteria</taxon>
        <taxon>Lysobacterales</taxon>
        <taxon>Lysobacteraceae</taxon>
        <taxon>Lysobacter</taxon>
    </lineage>
</organism>
<comment type="caution">
    <text evidence="1">The sequence shown here is derived from an EMBL/GenBank/DDBJ whole genome shotgun (WGS) entry which is preliminary data.</text>
</comment>
<dbReference type="Proteomes" id="UP000256829">
    <property type="component" value="Unassembled WGS sequence"/>
</dbReference>
<protein>
    <submittedName>
        <fullName evidence="1">Uncharacterized protein</fullName>
    </submittedName>
</protein>
<evidence type="ECO:0000313" key="2">
    <source>
        <dbReference type="Proteomes" id="UP000256829"/>
    </source>
</evidence>
<dbReference type="EMBL" id="QTJR01000007">
    <property type="protein sequence ID" value="RDY66899.1"/>
    <property type="molecule type" value="Genomic_DNA"/>
</dbReference>